<name>A0A2J6PZF1_9HELO</name>
<dbReference type="OrthoDB" id="3766406at2759"/>
<accession>A0A2J6PZF1</accession>
<keyword evidence="3" id="KW-1185">Reference proteome</keyword>
<dbReference type="InterPro" id="IPR001810">
    <property type="entry name" value="F-box_dom"/>
</dbReference>
<dbReference type="InterPro" id="IPR036047">
    <property type="entry name" value="F-box-like_dom_sf"/>
</dbReference>
<dbReference type="EMBL" id="KZ613489">
    <property type="protein sequence ID" value="PMD19403.1"/>
    <property type="molecule type" value="Genomic_DNA"/>
</dbReference>
<sequence>MDTLKHAPYQRIALENSLLGRLPPELILEIADSLPPENAILFSLCCRYLYNTISATCIATLKKPLDLSAFLELLAKDFAHYIACKYCKKLHATSAAAQHIPSNRTVNIPRKMFCWDSPIDELCATYIHHDFSFTVFQMTMKADRHGLQYSHLLDLLSAKAQTWSFQREGKGCVFQQSSLAKIVEGSLIIRQMTILFIPSKNGHPQPWKLHHPTSCSHMKLVIRWAERKGGPYDSIFDEDWEEFNRCWNCVTEYRLDCKESEKHGQAIFFTKWTDLGRGVGEGEREFRKHLDGRRGWEEEFPYVEPGSVCKAFEGQDEKRFRPYSFWGTGDRRVVLAKGKQLASGDMMNERVTGKMAPIRRARREDGL</sequence>
<dbReference type="Proteomes" id="UP000235672">
    <property type="component" value="Unassembled WGS sequence"/>
</dbReference>
<dbReference type="SUPFAM" id="SSF81383">
    <property type="entry name" value="F-box domain"/>
    <property type="match status" value="1"/>
</dbReference>
<dbReference type="AlphaFoldDB" id="A0A2J6PZF1"/>
<evidence type="ECO:0000313" key="2">
    <source>
        <dbReference type="EMBL" id="PMD19403.1"/>
    </source>
</evidence>
<evidence type="ECO:0000259" key="1">
    <source>
        <dbReference type="Pfam" id="PF00646"/>
    </source>
</evidence>
<organism evidence="2 3">
    <name type="scientific">Hyaloscypha hepaticicola</name>
    <dbReference type="NCBI Taxonomy" id="2082293"/>
    <lineage>
        <taxon>Eukaryota</taxon>
        <taxon>Fungi</taxon>
        <taxon>Dikarya</taxon>
        <taxon>Ascomycota</taxon>
        <taxon>Pezizomycotina</taxon>
        <taxon>Leotiomycetes</taxon>
        <taxon>Helotiales</taxon>
        <taxon>Hyaloscyphaceae</taxon>
        <taxon>Hyaloscypha</taxon>
    </lineage>
</organism>
<reference evidence="2 3" key="1">
    <citation type="submission" date="2016-05" db="EMBL/GenBank/DDBJ databases">
        <title>A degradative enzymes factory behind the ericoid mycorrhizal symbiosis.</title>
        <authorList>
            <consortium name="DOE Joint Genome Institute"/>
            <person name="Martino E."/>
            <person name="Morin E."/>
            <person name="Grelet G."/>
            <person name="Kuo A."/>
            <person name="Kohler A."/>
            <person name="Daghino S."/>
            <person name="Barry K."/>
            <person name="Choi C."/>
            <person name="Cichocki N."/>
            <person name="Clum A."/>
            <person name="Copeland A."/>
            <person name="Hainaut M."/>
            <person name="Haridas S."/>
            <person name="Labutti K."/>
            <person name="Lindquist E."/>
            <person name="Lipzen A."/>
            <person name="Khouja H.-R."/>
            <person name="Murat C."/>
            <person name="Ohm R."/>
            <person name="Olson A."/>
            <person name="Spatafora J."/>
            <person name="Veneault-Fourrey C."/>
            <person name="Henrissat B."/>
            <person name="Grigoriev I."/>
            <person name="Martin F."/>
            <person name="Perotto S."/>
        </authorList>
    </citation>
    <scope>NUCLEOTIDE SEQUENCE [LARGE SCALE GENOMIC DNA]</scope>
    <source>
        <strain evidence="2 3">UAMH 7357</strain>
    </source>
</reference>
<proteinExistence type="predicted"/>
<evidence type="ECO:0000313" key="3">
    <source>
        <dbReference type="Proteomes" id="UP000235672"/>
    </source>
</evidence>
<feature type="domain" description="F-box" evidence="1">
    <location>
        <begin position="21"/>
        <end position="54"/>
    </location>
</feature>
<protein>
    <recommendedName>
        <fullName evidence="1">F-box domain-containing protein</fullName>
    </recommendedName>
</protein>
<dbReference type="Pfam" id="PF00646">
    <property type="entry name" value="F-box"/>
    <property type="match status" value="1"/>
</dbReference>
<gene>
    <name evidence="2" type="ORF">NA56DRAFT_705574</name>
</gene>